<dbReference type="EMBL" id="DAAEQL010000013">
    <property type="protein sequence ID" value="HAA8491759.1"/>
    <property type="molecule type" value="Genomic_DNA"/>
</dbReference>
<gene>
    <name evidence="1" type="ORF">ARY78_16135</name>
    <name evidence="2" type="ORF">F1F65_16005</name>
    <name evidence="3" type="ORF">GHH22_15465</name>
    <name evidence="4" type="ORF">GHO09_14780</name>
</gene>
<evidence type="ECO:0000313" key="2">
    <source>
        <dbReference type="EMBL" id="ECR2347418.1"/>
    </source>
</evidence>
<organism evidence="2">
    <name type="scientific">Listeria monocytogenes</name>
    <dbReference type="NCBI Taxonomy" id="1639"/>
    <lineage>
        <taxon>Bacteria</taxon>
        <taxon>Bacillati</taxon>
        <taxon>Bacillota</taxon>
        <taxon>Bacilli</taxon>
        <taxon>Bacillales</taxon>
        <taxon>Listeriaceae</taxon>
        <taxon>Listeria</taxon>
    </lineage>
</organism>
<proteinExistence type="predicted"/>
<comment type="caution">
    <text evidence="2">The sequence shown here is derived from an EMBL/GenBank/DDBJ whole genome shotgun (WGS) entry which is preliminary data.</text>
</comment>
<protein>
    <submittedName>
        <fullName evidence="2">Uncharacterized protein</fullName>
    </submittedName>
</protein>
<dbReference type="AlphaFoldDB" id="A0A4C1FTL9"/>
<evidence type="ECO:0000313" key="6">
    <source>
        <dbReference type="Proteomes" id="UP000840567"/>
    </source>
</evidence>
<dbReference type="Proteomes" id="UP000365297">
    <property type="component" value="Unassembled WGS sequence"/>
</dbReference>
<dbReference type="EMBL" id="AAKFCP010000068">
    <property type="protein sequence ID" value="ECR2347418.1"/>
    <property type="molecule type" value="Genomic_DNA"/>
</dbReference>
<evidence type="ECO:0000313" key="1">
    <source>
        <dbReference type="EMBL" id="EAC5551943.1"/>
    </source>
</evidence>
<reference evidence="3" key="3">
    <citation type="submission" date="2019-10" db="EMBL/GenBank/DDBJ databases">
        <authorList>
            <consortium name="NCBI Pathogen Detection Project"/>
        </authorList>
    </citation>
    <scope>NUCLEOTIDE SEQUENCE</scope>
    <source>
        <strain evidence="3">09CEB371LM</strain>
        <strain evidence="4">Sam_F526FDD3-C0F7-43DB-B204-E231FEF9C926</strain>
    </source>
</reference>
<dbReference type="EMBL" id="AAAIXK010000012">
    <property type="protein sequence ID" value="EAC5551943.1"/>
    <property type="molecule type" value="Genomic_DNA"/>
</dbReference>
<evidence type="ECO:0000313" key="4">
    <source>
        <dbReference type="EMBL" id="HAA8491759.1"/>
    </source>
</evidence>
<dbReference type="RefSeq" id="WP_031642433.1">
    <property type="nucleotide sequence ID" value="NZ_CP168882.1"/>
</dbReference>
<reference evidence="2" key="2">
    <citation type="submission" date="2019-09" db="EMBL/GenBank/DDBJ databases">
        <authorList>
            <consortium name="GenomeTrakr: Next Generation Sequencing Network for Food Pathogen Tracability"/>
        </authorList>
    </citation>
    <scope>NUCLEOTIDE SEQUENCE</scope>
    <source>
        <strain evidence="1 5">FDA00007096</strain>
        <strain evidence="2">FDA00014666</strain>
    </source>
</reference>
<evidence type="ECO:0000313" key="3">
    <source>
        <dbReference type="EMBL" id="HAA8054533.1"/>
    </source>
</evidence>
<evidence type="ECO:0000313" key="5">
    <source>
        <dbReference type="Proteomes" id="UP000365297"/>
    </source>
</evidence>
<dbReference type="EMBL" id="DAAEEB010000016">
    <property type="protein sequence ID" value="HAA8054533.1"/>
    <property type="molecule type" value="Genomic_DNA"/>
</dbReference>
<name>A0A4C1FTL9_LISMN</name>
<accession>A0A4C1FTL9</accession>
<reference evidence="3 6" key="1">
    <citation type="journal article" date="2018" name="Genome Biol.">
        <title>SKESA: strategic k-mer extension for scrupulous assemblies.</title>
        <authorList>
            <person name="Souvorov A."/>
            <person name="Agarwala R."/>
            <person name="Lipman D.J."/>
        </authorList>
    </citation>
    <scope>NUCLEOTIDE SEQUENCE [LARGE SCALE GENOMIC DNA]</scope>
    <source>
        <strain evidence="3">09CEB371LM</strain>
        <strain evidence="4">Sam_F526FDD3-C0F7-43DB-B204-E231FEF9C926</strain>
    </source>
</reference>
<dbReference type="Proteomes" id="UP000840567">
    <property type="component" value="Unassembled WGS sequence"/>
</dbReference>
<dbReference type="Proteomes" id="UP000840039">
    <property type="component" value="Unassembled WGS sequence"/>
</dbReference>
<sequence>MKKEKTTVTLNTETKEHLQQLRTIIPEITSMSSGIDYVVKDYYRMKKELEFIDNQTLNAAKKMTAMDVNISILTEMVTHLCYETATQIDEELDYFKREDLNLESYSVFDKHDPMYNLFRDRVINYRKKRKESLYM</sequence>